<dbReference type="InterPro" id="IPR036388">
    <property type="entry name" value="WH-like_DNA-bd_sf"/>
</dbReference>
<evidence type="ECO:0000313" key="5">
    <source>
        <dbReference type="EMBL" id="ASQ40205.1"/>
    </source>
</evidence>
<feature type="domain" description="HTH luxR-type" evidence="4">
    <location>
        <begin position="25"/>
        <end position="90"/>
    </location>
</feature>
<keyword evidence="5" id="KW-0934">Plastid</keyword>
<dbReference type="PANTHER" id="PTHR44688:SF16">
    <property type="entry name" value="DNA-BINDING TRANSCRIPTIONAL ACTIVATOR DEVR_DOSR"/>
    <property type="match status" value="1"/>
</dbReference>
<dbReference type="GO" id="GO:0003677">
    <property type="term" value="F:DNA binding"/>
    <property type="evidence" value="ECO:0007669"/>
    <property type="project" value="UniProtKB-KW"/>
</dbReference>
<dbReference type="SUPFAM" id="SSF46894">
    <property type="entry name" value="C-terminal effector domain of the bipartite response regulators"/>
    <property type="match status" value="1"/>
</dbReference>
<accession>A0A3G1IVX6</accession>
<reference evidence="5" key="1">
    <citation type="submission" date="2017-05" db="EMBL/GenBank/DDBJ databases">
        <title>Plastid comparative genomics reveals ancient divergence between Glaucophyte genera.</title>
        <authorList>
            <person name="Figueroa-Martinez F.J."/>
            <person name="Jackson C."/>
            <person name="Reyes-Prieto A."/>
        </authorList>
    </citation>
    <scope>NUCLEOTIDE SEQUENCE</scope>
    <source>
        <strain evidence="5">SAG 46.84</strain>
    </source>
</reference>
<dbReference type="EMBL" id="MF167426">
    <property type="protein sequence ID" value="ASQ40205.1"/>
    <property type="molecule type" value="Genomic_DNA"/>
</dbReference>
<geneLocation type="plastid" evidence="5"/>
<protein>
    <submittedName>
        <fullName evidence="5">Putative OmpR transcriptional regulator</fullName>
    </submittedName>
</protein>
<dbReference type="RefSeq" id="YP_009546144.1">
    <property type="nucleotide sequence ID" value="NC_040153.1"/>
</dbReference>
<dbReference type="Pfam" id="PF00196">
    <property type="entry name" value="GerE"/>
    <property type="match status" value="1"/>
</dbReference>
<dbReference type="PRINTS" id="PR00038">
    <property type="entry name" value="HTHLUXR"/>
</dbReference>
<dbReference type="AlphaFoldDB" id="A0A3G1IVX6"/>
<keyword evidence="3" id="KW-0804">Transcription</keyword>
<dbReference type="SMART" id="SM00421">
    <property type="entry name" value="HTH_LUXR"/>
    <property type="match status" value="1"/>
</dbReference>
<gene>
    <name evidence="5" type="primary">ycf29</name>
</gene>
<evidence type="ECO:0000256" key="1">
    <source>
        <dbReference type="ARBA" id="ARBA00023015"/>
    </source>
</evidence>
<dbReference type="CDD" id="cd06170">
    <property type="entry name" value="LuxR_C_like"/>
    <property type="match status" value="1"/>
</dbReference>
<evidence type="ECO:0000256" key="2">
    <source>
        <dbReference type="ARBA" id="ARBA00023125"/>
    </source>
</evidence>
<dbReference type="PROSITE" id="PS00622">
    <property type="entry name" value="HTH_LUXR_1"/>
    <property type="match status" value="1"/>
</dbReference>
<dbReference type="GO" id="GO:0006355">
    <property type="term" value="P:regulation of DNA-templated transcription"/>
    <property type="evidence" value="ECO:0007669"/>
    <property type="project" value="InterPro"/>
</dbReference>
<dbReference type="InterPro" id="IPR016032">
    <property type="entry name" value="Sig_transdc_resp-reg_C-effctor"/>
</dbReference>
<keyword evidence="1" id="KW-0805">Transcription regulation</keyword>
<dbReference type="PANTHER" id="PTHR44688">
    <property type="entry name" value="DNA-BINDING TRANSCRIPTIONAL ACTIVATOR DEVR_DOSR"/>
    <property type="match status" value="1"/>
</dbReference>
<organism evidence="5">
    <name type="scientific">Gloeochaete wittrockiana</name>
    <dbReference type="NCBI Taxonomy" id="38269"/>
    <lineage>
        <taxon>Eukaryota</taxon>
        <taxon>Glaucocystophyceae</taxon>
        <taxon>Gloeochaetales</taxon>
        <taxon>Gloeochaetaceae</taxon>
        <taxon>Gloeochaete</taxon>
    </lineage>
</organism>
<dbReference type="InterPro" id="IPR000792">
    <property type="entry name" value="Tscrpt_reg_LuxR_C"/>
</dbReference>
<name>A0A3G1IVX6_9EUKA</name>
<dbReference type="PROSITE" id="PS50043">
    <property type="entry name" value="HTH_LUXR_2"/>
    <property type="match status" value="1"/>
</dbReference>
<evidence type="ECO:0000259" key="4">
    <source>
        <dbReference type="PROSITE" id="PS50043"/>
    </source>
</evidence>
<keyword evidence="2" id="KW-0238">DNA-binding</keyword>
<sequence length="94" mass="11079">MDEKNSINSVNIQDKNFESLYQDNINLYNLRLTSREKIIFKLVIEGFLNKEIALKLKLSVKTVEKYVNRLLKKTGTKSRYELICLVSESFQFNN</sequence>
<proteinExistence type="predicted"/>
<dbReference type="Gene3D" id="1.10.10.10">
    <property type="entry name" value="Winged helix-like DNA-binding domain superfamily/Winged helix DNA-binding domain"/>
    <property type="match status" value="1"/>
</dbReference>
<dbReference type="GeneID" id="38572609"/>
<evidence type="ECO:0000256" key="3">
    <source>
        <dbReference type="ARBA" id="ARBA00023163"/>
    </source>
</evidence>